<comment type="caution">
    <text evidence="1">The sequence shown here is derived from an EMBL/GenBank/DDBJ whole genome shotgun (WGS) entry which is preliminary data.</text>
</comment>
<dbReference type="Proteomes" id="UP000298246">
    <property type="component" value="Unassembled WGS sequence"/>
</dbReference>
<dbReference type="RefSeq" id="WP_134754644.1">
    <property type="nucleotide sequence ID" value="NZ_MYFO02000006.1"/>
</dbReference>
<organism evidence="1 2">
    <name type="scientific">Paenibacillus athensensis</name>
    <dbReference type="NCBI Taxonomy" id="1967502"/>
    <lineage>
        <taxon>Bacteria</taxon>
        <taxon>Bacillati</taxon>
        <taxon>Bacillota</taxon>
        <taxon>Bacilli</taxon>
        <taxon>Bacillales</taxon>
        <taxon>Paenibacillaceae</taxon>
        <taxon>Paenibacillus</taxon>
    </lineage>
</organism>
<evidence type="ECO:0000313" key="2">
    <source>
        <dbReference type="Proteomes" id="UP000298246"/>
    </source>
</evidence>
<gene>
    <name evidence="1" type="ORF">B5M42_16140</name>
</gene>
<dbReference type="OrthoDB" id="7869153at2"/>
<dbReference type="AlphaFoldDB" id="A0A4Y8PXE7"/>
<proteinExistence type="predicted"/>
<dbReference type="InterPro" id="IPR026838">
    <property type="entry name" value="YheC/D"/>
</dbReference>
<dbReference type="Pfam" id="PF14398">
    <property type="entry name" value="ATPgrasp_YheCD"/>
    <property type="match status" value="1"/>
</dbReference>
<evidence type="ECO:0000313" key="1">
    <source>
        <dbReference type="EMBL" id="TFE85928.1"/>
    </source>
</evidence>
<protein>
    <submittedName>
        <fullName evidence="1">Endospore coat-associated protein</fullName>
    </submittedName>
</protein>
<dbReference type="Gene3D" id="3.30.470.20">
    <property type="entry name" value="ATP-grasp fold, B domain"/>
    <property type="match status" value="1"/>
</dbReference>
<sequence length="249" mass="28393">MKRYIHSKWAKTAAIAASSAVKPHLPSTRLLSSTTLKAMLEQYRMVYVKPDIGTFGNGVMRVEWRENETEKPYAYHKGTVESSFASFDELYESLEATTGKRKYLVQKGIELLTYKGRRFDLRVMVQQSPQGHWETTGIIGRVAAPQKVVTNFHSGGILKPVEALLAPYVSGERRKRYVGRLERLGLRVAQAMQRKYGGVKEIGVDVALDPGLHPWVLEVNTSPDPYIFRKLKNKRVYAKIIRYARAHKR</sequence>
<dbReference type="EMBL" id="MYFO01000022">
    <property type="protein sequence ID" value="TFE85928.1"/>
    <property type="molecule type" value="Genomic_DNA"/>
</dbReference>
<keyword evidence="2" id="KW-1185">Reference proteome</keyword>
<reference evidence="1 2" key="1">
    <citation type="submission" date="2017-03" db="EMBL/GenBank/DDBJ databases">
        <title>Isolation of Levoglucosan Utilizing Bacteria.</title>
        <authorList>
            <person name="Arya A.S."/>
        </authorList>
    </citation>
    <scope>NUCLEOTIDE SEQUENCE [LARGE SCALE GENOMIC DNA]</scope>
    <source>
        <strain evidence="1 2">MEC069</strain>
    </source>
</reference>
<dbReference type="SUPFAM" id="SSF56059">
    <property type="entry name" value="Glutathione synthetase ATP-binding domain-like"/>
    <property type="match status" value="1"/>
</dbReference>
<name>A0A4Y8PXE7_9BACL</name>
<accession>A0A4Y8PXE7</accession>